<dbReference type="EMBL" id="ARXZ02000004">
    <property type="protein sequence ID" value="ERI01182.1"/>
    <property type="molecule type" value="Genomic_DNA"/>
</dbReference>
<proteinExistence type="predicted"/>
<protein>
    <submittedName>
        <fullName evidence="1">Uncharacterized protein</fullName>
    </submittedName>
</protein>
<name>A0AAN4HK46_BACTU</name>
<comment type="caution">
    <text evidence="1">The sequence shown here is derived from an EMBL/GenBank/DDBJ whole genome shotgun (WGS) entry which is preliminary data.</text>
</comment>
<reference evidence="1 2" key="1">
    <citation type="journal article" date="2013" name="Genome Announc.">
        <title>Draft Genome Sequence of Bacillus thuringiensis var. thuringiensis Strain T01-328, a Brazilian Isolate That Produces a Soluble Pesticide Protein, Cry1Ia.</title>
        <authorList>
            <person name="Varani A.M."/>
            <person name="Lemos M.V."/>
            <person name="Fernandes C.C."/>
            <person name="Lemos E.G."/>
            <person name="Alves E.C."/>
            <person name="Desiderio J.A."/>
        </authorList>
    </citation>
    <scope>NUCLEOTIDE SEQUENCE [LARGE SCALE GENOMIC DNA]</scope>
    <source>
        <strain evidence="1 2">T01-328</strain>
    </source>
</reference>
<accession>A0AAN4HK46</accession>
<dbReference type="RefSeq" id="WP_000269713.1">
    <property type="nucleotide sequence ID" value="NZ_ARXZ02000004.1"/>
</dbReference>
<sequence>MWSKEEIIVSLENHEVVKWKLAQYLNLEKPWNKYKRDEFALLLSQESLQNESLRDILVNARKQRLAHEELEKLYFIDHNTNPPIKRNIDWVMALQKYKKETKRC</sequence>
<evidence type="ECO:0000313" key="1">
    <source>
        <dbReference type="EMBL" id="ERI01182.1"/>
    </source>
</evidence>
<evidence type="ECO:0000313" key="2">
    <source>
        <dbReference type="Proteomes" id="UP000013487"/>
    </source>
</evidence>
<organism evidence="1 2">
    <name type="scientific">Bacillus thuringiensis T01-328</name>
    <dbReference type="NCBI Taxonomy" id="1324966"/>
    <lineage>
        <taxon>Bacteria</taxon>
        <taxon>Bacillati</taxon>
        <taxon>Bacillota</taxon>
        <taxon>Bacilli</taxon>
        <taxon>Bacillales</taxon>
        <taxon>Bacillaceae</taxon>
        <taxon>Bacillus</taxon>
        <taxon>Bacillus cereus group</taxon>
    </lineage>
</organism>
<dbReference type="AlphaFoldDB" id="A0AAN4HK46"/>
<gene>
    <name evidence="1" type="ORF">BTCBT_002737</name>
</gene>
<dbReference type="Proteomes" id="UP000013487">
    <property type="component" value="Unassembled WGS sequence"/>
</dbReference>